<keyword evidence="4" id="KW-1185">Reference proteome</keyword>
<dbReference type="CDD" id="cd01908">
    <property type="entry name" value="YafJ"/>
    <property type="match status" value="1"/>
</dbReference>
<dbReference type="RefSeq" id="WP_215605940.1">
    <property type="nucleotide sequence ID" value="NZ_CP076136.1"/>
</dbReference>
<proteinExistence type="predicted"/>
<keyword evidence="1 3" id="KW-0315">Glutamine amidotransferase</keyword>
<dbReference type="InterPro" id="IPR017932">
    <property type="entry name" value="GATase_2_dom"/>
</dbReference>
<evidence type="ECO:0000256" key="1">
    <source>
        <dbReference type="ARBA" id="ARBA00022962"/>
    </source>
</evidence>
<sequence>MCELLGLSSNVPATVNVSLPKLAEHGRISGTYNDGWGVGYYEGADVRLMKDSAAVGDSEWIQFIASHDLRSQLVIAHTRKATRGTRSYPNAQPFVRELAGRAHLFAHNGDLPGIFKSNMFQTDRFNPIGETDSEFAFCVLLDQMAAVWTVPGATPTFRERFSVVSSFADELRKLGPANFLYCDGDTLFAHGHRRKHAETGRIEAPGLVLLQQHCQSGQQGIVADGLSIRSDDQLVTLFASVPLTSERWEPLAEGELVAVSHGQFAARQMAGESPVFYEHPAASEAAARISSIL</sequence>
<dbReference type="InterPro" id="IPR026869">
    <property type="entry name" value="EgtC-like"/>
</dbReference>
<organism evidence="3 4">
    <name type="scientific">Bradyrhizobium sediminis</name>
    <dbReference type="NCBI Taxonomy" id="2840469"/>
    <lineage>
        <taxon>Bacteria</taxon>
        <taxon>Pseudomonadati</taxon>
        <taxon>Pseudomonadota</taxon>
        <taxon>Alphaproteobacteria</taxon>
        <taxon>Hyphomicrobiales</taxon>
        <taxon>Nitrobacteraceae</taxon>
        <taxon>Bradyrhizobium</taxon>
    </lineage>
</organism>
<dbReference type="PANTHER" id="PTHR42824:SF1">
    <property type="entry name" value="GLUTAMINE AMIDOTRANSFERASE YAFJ-RELATED"/>
    <property type="match status" value="1"/>
</dbReference>
<reference evidence="3 4" key="1">
    <citation type="submission" date="2021-06" db="EMBL/GenBank/DDBJ databases">
        <title>Bradyrhizobium sp. S2-11-4 Genome sequencing.</title>
        <authorList>
            <person name="Jin L."/>
        </authorList>
    </citation>
    <scope>NUCLEOTIDE SEQUENCE [LARGE SCALE GENOMIC DNA]</scope>
    <source>
        <strain evidence="3 4">S2-11-4</strain>
    </source>
</reference>
<dbReference type="PANTHER" id="PTHR42824">
    <property type="entry name" value="GLUTAMINE AMIDOTRANSFERASE"/>
    <property type="match status" value="1"/>
</dbReference>
<dbReference type="EMBL" id="CP076136">
    <property type="protein sequence ID" value="QWG25202.1"/>
    <property type="molecule type" value="Genomic_DNA"/>
</dbReference>
<protein>
    <submittedName>
        <fullName evidence="3">Class II glutamine amidotransferase</fullName>
    </submittedName>
</protein>
<name>A0A975P156_9BRAD</name>
<dbReference type="Proteomes" id="UP000676951">
    <property type="component" value="Chromosome"/>
</dbReference>
<feature type="domain" description="Glutamine amidotransferase type-2" evidence="2">
    <location>
        <begin position="2"/>
        <end position="262"/>
    </location>
</feature>
<gene>
    <name evidence="3" type="ORF">KMZ93_10140</name>
</gene>
<dbReference type="SUPFAM" id="SSF56235">
    <property type="entry name" value="N-terminal nucleophile aminohydrolases (Ntn hydrolases)"/>
    <property type="match status" value="1"/>
</dbReference>
<dbReference type="Pfam" id="PF13230">
    <property type="entry name" value="GATase_4"/>
    <property type="match status" value="1"/>
</dbReference>
<accession>A0A975P156</accession>
<evidence type="ECO:0000313" key="4">
    <source>
        <dbReference type="Proteomes" id="UP000676951"/>
    </source>
</evidence>
<dbReference type="InterPro" id="IPR029055">
    <property type="entry name" value="Ntn_hydrolases_N"/>
</dbReference>
<dbReference type="Gene3D" id="3.60.20.10">
    <property type="entry name" value="Glutamine Phosphoribosylpyrophosphate, subunit 1, domain 1"/>
    <property type="match status" value="1"/>
</dbReference>
<dbReference type="AlphaFoldDB" id="A0A975P156"/>
<dbReference type="PROSITE" id="PS51278">
    <property type="entry name" value="GATASE_TYPE_2"/>
    <property type="match status" value="1"/>
</dbReference>
<evidence type="ECO:0000313" key="3">
    <source>
        <dbReference type="EMBL" id="QWG25202.1"/>
    </source>
</evidence>
<evidence type="ECO:0000259" key="2">
    <source>
        <dbReference type="PROSITE" id="PS51278"/>
    </source>
</evidence>